<name>A0A524RMS9_9CHRO</name>
<proteinExistence type="predicted"/>
<dbReference type="GO" id="GO:0004803">
    <property type="term" value="F:transposase activity"/>
    <property type="evidence" value="ECO:0007669"/>
    <property type="project" value="InterPro"/>
</dbReference>
<organism evidence="3 4">
    <name type="scientific">Aphanocapsa feldmannii 277cV</name>
    <dbReference type="NCBI Taxonomy" id="2507553"/>
    <lineage>
        <taxon>Bacteria</taxon>
        <taxon>Bacillati</taxon>
        <taxon>Cyanobacteriota</taxon>
        <taxon>Cyanophyceae</taxon>
        <taxon>Oscillatoriophycideae</taxon>
        <taxon>Chroococcales</taxon>
        <taxon>Microcystaceae</taxon>
        <taxon>Aphanocapsa</taxon>
    </lineage>
</organism>
<dbReference type="GO" id="GO:0006313">
    <property type="term" value="P:DNA transposition"/>
    <property type="evidence" value="ECO:0007669"/>
    <property type="project" value="InterPro"/>
</dbReference>
<protein>
    <recommendedName>
        <fullName evidence="2">Transposase IS4-like domain-containing protein</fullName>
    </recommendedName>
</protein>
<accession>A0A524RMS9</accession>
<dbReference type="AlphaFoldDB" id="A0A524RMS9"/>
<evidence type="ECO:0000256" key="1">
    <source>
        <dbReference type="SAM" id="MobiDB-lite"/>
    </source>
</evidence>
<feature type="domain" description="Transposase IS4-like" evidence="2">
    <location>
        <begin position="3"/>
        <end position="55"/>
    </location>
</feature>
<reference evidence="3 4" key="1">
    <citation type="journal article" date="2019" name="mSystems">
        <title>Life at home and on the roam: Genomic adaptions reflect the dual lifestyle of an intracellular, facultative symbiont.</title>
        <authorList>
            <person name="Burgsdorf I."/>
        </authorList>
    </citation>
    <scope>NUCLEOTIDE SEQUENCE [LARGE SCALE GENOMIC DNA]</scope>
    <source>
        <strain evidence="3">277cV</strain>
    </source>
</reference>
<evidence type="ECO:0000313" key="3">
    <source>
        <dbReference type="EMBL" id="TGG91948.1"/>
    </source>
</evidence>
<comment type="caution">
    <text evidence="3">The sequence shown here is derived from an EMBL/GenBank/DDBJ whole genome shotgun (WGS) entry which is preliminary data.</text>
</comment>
<dbReference type="Proteomes" id="UP000317990">
    <property type="component" value="Unassembled WGS sequence"/>
</dbReference>
<feature type="region of interest" description="Disordered" evidence="1">
    <location>
        <begin position="14"/>
        <end position="34"/>
    </location>
</feature>
<evidence type="ECO:0000259" key="2">
    <source>
        <dbReference type="Pfam" id="PF01609"/>
    </source>
</evidence>
<gene>
    <name evidence="3" type="ORF">ERJ67_07305</name>
</gene>
<dbReference type="EMBL" id="SRMO01000070">
    <property type="protein sequence ID" value="TGG91948.1"/>
    <property type="molecule type" value="Genomic_DNA"/>
</dbReference>
<evidence type="ECO:0000313" key="4">
    <source>
        <dbReference type="Proteomes" id="UP000317990"/>
    </source>
</evidence>
<dbReference type="InterPro" id="IPR002559">
    <property type="entry name" value="Transposase_11"/>
</dbReference>
<dbReference type="GO" id="GO:0003677">
    <property type="term" value="F:DNA binding"/>
    <property type="evidence" value="ECO:0007669"/>
    <property type="project" value="InterPro"/>
</dbReference>
<dbReference type="PANTHER" id="PTHR35604:SF2">
    <property type="entry name" value="TRANSPOSASE INSH FOR INSERTION SEQUENCE ELEMENT IS5A-RELATED"/>
    <property type="match status" value="1"/>
</dbReference>
<dbReference type="PANTHER" id="PTHR35604">
    <property type="entry name" value="TRANSPOSASE INSH FOR INSERTION SEQUENCE ELEMENT IS5A-RELATED"/>
    <property type="match status" value="1"/>
</dbReference>
<sequence length="58" mass="6549">MLKKGTILDASIIAAPSSTKNRRRERDPEMKQTKKVNQWHFGMKLHIGVDDESGLGNL</sequence>
<dbReference type="Pfam" id="PF01609">
    <property type="entry name" value="DDE_Tnp_1"/>
    <property type="match status" value="1"/>
</dbReference>